<evidence type="ECO:0000259" key="1">
    <source>
        <dbReference type="Pfam" id="PF00144"/>
    </source>
</evidence>
<name>A0A8J3N944_9CHLR</name>
<comment type="caution">
    <text evidence="2">The sequence shown here is derived from an EMBL/GenBank/DDBJ whole genome shotgun (WGS) entry which is preliminary data.</text>
</comment>
<reference evidence="2" key="1">
    <citation type="submission" date="2020-10" db="EMBL/GenBank/DDBJ databases">
        <title>Taxonomic study of unclassified bacteria belonging to the class Ktedonobacteria.</title>
        <authorList>
            <person name="Yabe S."/>
            <person name="Wang C.M."/>
            <person name="Zheng Y."/>
            <person name="Sakai Y."/>
            <person name="Cavaletti L."/>
            <person name="Monciardini P."/>
            <person name="Donadio S."/>
        </authorList>
    </citation>
    <scope>NUCLEOTIDE SEQUENCE</scope>
    <source>
        <strain evidence="2">ID150040</strain>
    </source>
</reference>
<dbReference type="EMBL" id="BNJK01000002">
    <property type="protein sequence ID" value="GHO98912.1"/>
    <property type="molecule type" value="Genomic_DNA"/>
</dbReference>
<dbReference type="SUPFAM" id="SSF56601">
    <property type="entry name" value="beta-lactamase/transpeptidase-like"/>
    <property type="match status" value="1"/>
</dbReference>
<keyword evidence="3" id="KW-1185">Reference proteome</keyword>
<evidence type="ECO:0000313" key="2">
    <source>
        <dbReference type="EMBL" id="GHO98912.1"/>
    </source>
</evidence>
<dbReference type="Proteomes" id="UP000597444">
    <property type="component" value="Unassembled WGS sequence"/>
</dbReference>
<dbReference type="Gene3D" id="3.40.710.10">
    <property type="entry name" value="DD-peptidase/beta-lactamase superfamily"/>
    <property type="match status" value="1"/>
</dbReference>
<dbReference type="InterPro" id="IPR001466">
    <property type="entry name" value="Beta-lactam-related"/>
</dbReference>
<dbReference type="InterPro" id="IPR050491">
    <property type="entry name" value="AmpC-like"/>
</dbReference>
<dbReference type="PANTHER" id="PTHR46825">
    <property type="entry name" value="D-ALANYL-D-ALANINE-CARBOXYPEPTIDASE/ENDOPEPTIDASE AMPH"/>
    <property type="match status" value="1"/>
</dbReference>
<dbReference type="PANTHER" id="PTHR46825:SF9">
    <property type="entry name" value="BETA-LACTAMASE-RELATED DOMAIN-CONTAINING PROTEIN"/>
    <property type="match status" value="1"/>
</dbReference>
<gene>
    <name evidence="2" type="ORF">KSF_089600</name>
</gene>
<feature type="domain" description="Beta-lactamase-related" evidence="1">
    <location>
        <begin position="257"/>
        <end position="539"/>
    </location>
</feature>
<dbReference type="Pfam" id="PF17660">
    <property type="entry name" value="BTRD1"/>
    <property type="match status" value="4"/>
</dbReference>
<dbReference type="InterPro" id="IPR012338">
    <property type="entry name" value="Beta-lactam/transpept-like"/>
</dbReference>
<evidence type="ECO:0000313" key="3">
    <source>
        <dbReference type="Proteomes" id="UP000597444"/>
    </source>
</evidence>
<sequence>MISVSVYGDPTDPRYAAVWLQGPGPARAAIHGVDKAGYQAFVDTWKAKGYVPMVVSATGPAQNAVFAAIFEQGINRAWIAHHDMVAGDEKTAGTLQNYNLDASNQKMVLFSVAIYGTPTDRRYAAIWHANPGYAKWEFYPSKSITDYQNTFNAETQLPGYTLSDHRPTYVTLSNDQVYCSVFRDDRVGPWTARHNLTAAAYQAEFDAQKAKGFFPISLQGGGTGDQTRYAAIFARRTTPESRIWSVAGAPNTTLSAFDDLMKNFMQTHGIRAGQLTITKNGVTKLARAYTWAEDGYRRVQPSDRFLLASCSKIFTSAAIQSLYDANKLTPTTTAYPLLGFSGPADSRSDQITIQNLLDHQGGFDSTKSGDPTYSMRDIAIKQKLGRPVNKLDIAQYMYAQKLDFQPGTVPNPRPDPNINGIYSNYGYHLLSLVVEHVTGMDFFGYVQKTLLQPANITEVLLSSTLAKQRPANQAICEDQGLGLSPLDLTSTLQVPSVYGGDGMIKEVAAGSCGIASSATALTQFIHQHAVWGNGPRAANNGRIGSTPGAYSWAYSRTDGVDWVFVFNTRDWAPDVKKAPEGLATRINNQLDRVPIA</sequence>
<dbReference type="InterPro" id="IPR049511">
    <property type="entry name" value="PGH-like_rpt"/>
</dbReference>
<dbReference type="AlphaFoldDB" id="A0A8J3N944"/>
<dbReference type="Pfam" id="PF00144">
    <property type="entry name" value="Beta-lactamase"/>
    <property type="match status" value="1"/>
</dbReference>
<accession>A0A8J3N944</accession>
<protein>
    <recommendedName>
        <fullName evidence="1">Beta-lactamase-related domain-containing protein</fullName>
    </recommendedName>
</protein>
<proteinExistence type="predicted"/>
<organism evidence="2 3">
    <name type="scientific">Reticulibacter mediterranei</name>
    <dbReference type="NCBI Taxonomy" id="2778369"/>
    <lineage>
        <taxon>Bacteria</taxon>
        <taxon>Bacillati</taxon>
        <taxon>Chloroflexota</taxon>
        <taxon>Ktedonobacteria</taxon>
        <taxon>Ktedonobacterales</taxon>
        <taxon>Reticulibacteraceae</taxon>
        <taxon>Reticulibacter</taxon>
    </lineage>
</organism>